<proteinExistence type="predicted"/>
<evidence type="ECO:0000313" key="1">
    <source>
        <dbReference type="EMBL" id="JAI04589.1"/>
    </source>
</evidence>
<dbReference type="EMBL" id="GBXM01003989">
    <property type="protein sequence ID" value="JAI04589.1"/>
    <property type="molecule type" value="Transcribed_RNA"/>
</dbReference>
<sequence>MPKGANVAEFVMQRVTSCTPLNPTADRPEEEMAFKPGLVIALYSDLPLSFFYAILSQA</sequence>
<name>A0A0E9XSB8_ANGAN</name>
<accession>A0A0E9XSB8</accession>
<dbReference type="AlphaFoldDB" id="A0A0E9XSB8"/>
<reference evidence="1" key="1">
    <citation type="submission" date="2014-11" db="EMBL/GenBank/DDBJ databases">
        <authorList>
            <person name="Amaro Gonzalez C."/>
        </authorList>
    </citation>
    <scope>NUCLEOTIDE SEQUENCE</scope>
</reference>
<reference evidence="1" key="2">
    <citation type="journal article" date="2015" name="Fish Shellfish Immunol.">
        <title>Early steps in the European eel (Anguilla anguilla)-Vibrio vulnificus interaction in the gills: Role of the RtxA13 toxin.</title>
        <authorList>
            <person name="Callol A."/>
            <person name="Pajuelo D."/>
            <person name="Ebbesson L."/>
            <person name="Teles M."/>
            <person name="MacKenzie S."/>
            <person name="Amaro C."/>
        </authorList>
    </citation>
    <scope>NUCLEOTIDE SEQUENCE</scope>
</reference>
<organism evidence="1">
    <name type="scientific">Anguilla anguilla</name>
    <name type="common">European freshwater eel</name>
    <name type="synonym">Muraena anguilla</name>
    <dbReference type="NCBI Taxonomy" id="7936"/>
    <lineage>
        <taxon>Eukaryota</taxon>
        <taxon>Metazoa</taxon>
        <taxon>Chordata</taxon>
        <taxon>Craniata</taxon>
        <taxon>Vertebrata</taxon>
        <taxon>Euteleostomi</taxon>
        <taxon>Actinopterygii</taxon>
        <taxon>Neopterygii</taxon>
        <taxon>Teleostei</taxon>
        <taxon>Anguilliformes</taxon>
        <taxon>Anguillidae</taxon>
        <taxon>Anguilla</taxon>
    </lineage>
</organism>
<protein>
    <submittedName>
        <fullName evidence="1">Uncharacterized protein</fullName>
    </submittedName>
</protein>